<dbReference type="AlphaFoldDB" id="A0A3F3HEQ8"/>
<dbReference type="Proteomes" id="UP000064514">
    <property type="component" value="Unassembled WGS sequence"/>
</dbReference>
<evidence type="ECO:0000259" key="1">
    <source>
        <dbReference type="PROSITE" id="PS51186"/>
    </source>
</evidence>
<proteinExistence type="predicted"/>
<gene>
    <name evidence="2" type="ORF">FTRO_0040360</name>
</gene>
<dbReference type="InterPro" id="IPR016181">
    <property type="entry name" value="Acyl_CoA_acyltransferase"/>
</dbReference>
<reference evidence="2" key="1">
    <citation type="journal article" date="2015" name="BMC Genomics">
        <title>Comparative genomics of Fructobacillus spp. and Leuconostoc spp. reveals niche-specific evolution of Fructobacillus spp.</title>
        <authorList>
            <person name="Endo A."/>
            <person name="Tanizawa Y."/>
            <person name="Tanaka N."/>
            <person name="Maeno S."/>
            <person name="Kumar H."/>
            <person name="Shiwa Y."/>
            <person name="Okada S."/>
            <person name="Yoshikawa H."/>
            <person name="Dicks L."/>
            <person name="Nakagawa J."/>
            <person name="Arita M."/>
        </authorList>
    </citation>
    <scope>NUCLEOTIDE SEQUENCE [LARGE SCALE GENOMIC DNA]</scope>
    <source>
        <strain evidence="2">F214-1</strain>
    </source>
</reference>
<name>A0A3F3HEQ8_9LACO</name>
<sequence>MWHIKTFDELSNREIWAMYRARIAVFVVDQHSEYQDVDEQDLTALHVFYEEDGELLAYARVFAKDQDTVTFGRVLTVQKVRGKGFGKALVQQLMDVMATRFDQEKIEIEAQEHAIGLYEQFGFEAYGDTFLDAGVPHKMMAVKNQKRSEG</sequence>
<dbReference type="GO" id="GO:0016747">
    <property type="term" value="F:acyltransferase activity, transferring groups other than amino-acyl groups"/>
    <property type="evidence" value="ECO:0007669"/>
    <property type="project" value="InterPro"/>
</dbReference>
<dbReference type="RefSeq" id="WP_059393729.1">
    <property type="nucleotide sequence ID" value="NZ_CAUZLZ010000004.1"/>
</dbReference>
<dbReference type="InterPro" id="IPR000182">
    <property type="entry name" value="GNAT_dom"/>
</dbReference>
<dbReference type="EMBL" id="DF968081">
    <property type="protein sequence ID" value="GAP04299.1"/>
    <property type="molecule type" value="Genomic_DNA"/>
</dbReference>
<evidence type="ECO:0000313" key="2">
    <source>
        <dbReference type="EMBL" id="GAP04299.1"/>
    </source>
</evidence>
<dbReference type="Pfam" id="PF13673">
    <property type="entry name" value="Acetyltransf_10"/>
    <property type="match status" value="1"/>
</dbReference>
<accession>A0A3F3HEQ8</accession>
<dbReference type="SUPFAM" id="SSF55729">
    <property type="entry name" value="Acyl-CoA N-acyltransferases (Nat)"/>
    <property type="match status" value="1"/>
</dbReference>
<protein>
    <submittedName>
        <fullName evidence="2">Acetyltransferase, GNAT family</fullName>
    </submittedName>
</protein>
<dbReference type="CDD" id="cd04301">
    <property type="entry name" value="NAT_SF"/>
    <property type="match status" value="1"/>
</dbReference>
<keyword evidence="2" id="KW-0808">Transferase</keyword>
<dbReference type="Gene3D" id="3.40.630.30">
    <property type="match status" value="1"/>
</dbReference>
<organism evidence="2">
    <name type="scientific">Fructobacillus tropaeoli</name>
    <dbReference type="NCBI Taxonomy" id="709323"/>
    <lineage>
        <taxon>Bacteria</taxon>
        <taxon>Bacillati</taxon>
        <taxon>Bacillota</taxon>
        <taxon>Bacilli</taxon>
        <taxon>Lactobacillales</taxon>
        <taxon>Lactobacillaceae</taxon>
        <taxon>Fructobacillus</taxon>
    </lineage>
</organism>
<dbReference type="PROSITE" id="PS51186">
    <property type="entry name" value="GNAT"/>
    <property type="match status" value="1"/>
</dbReference>
<feature type="domain" description="N-acetyltransferase" evidence="1">
    <location>
        <begin position="5"/>
        <end position="142"/>
    </location>
</feature>